<feature type="domain" description="Glycosyl transferase family 51" evidence="19">
    <location>
        <begin position="78"/>
        <end position="250"/>
    </location>
</feature>
<comment type="catalytic activity">
    <reaction evidence="17">
        <text>[GlcNAc-(1-&gt;4)-Mur2Ac(oyl-L-Ala-gamma-D-Glu-L-Lys-D-Ala-D-Ala)](n)-di-trans,octa-cis-undecaprenyl diphosphate + beta-D-GlcNAc-(1-&gt;4)-Mur2Ac(oyl-L-Ala-gamma-D-Glu-L-Lys-D-Ala-D-Ala)-di-trans,octa-cis-undecaprenyl diphosphate = [GlcNAc-(1-&gt;4)-Mur2Ac(oyl-L-Ala-gamma-D-Glu-L-Lys-D-Ala-D-Ala)](n+1)-di-trans,octa-cis-undecaprenyl diphosphate + di-trans,octa-cis-undecaprenyl diphosphate + H(+)</text>
        <dbReference type="Rhea" id="RHEA:23708"/>
        <dbReference type="Rhea" id="RHEA-COMP:9602"/>
        <dbReference type="Rhea" id="RHEA-COMP:9603"/>
        <dbReference type="ChEBI" id="CHEBI:15378"/>
        <dbReference type="ChEBI" id="CHEBI:58405"/>
        <dbReference type="ChEBI" id="CHEBI:60033"/>
        <dbReference type="ChEBI" id="CHEBI:78435"/>
        <dbReference type="EC" id="2.4.99.28"/>
    </reaction>
</comment>
<evidence type="ECO:0000256" key="1">
    <source>
        <dbReference type="ARBA" id="ARBA00007090"/>
    </source>
</evidence>
<keyword evidence="14" id="KW-0511">Multifunctional enzyme</keyword>
<accession>A0A1S6IMD3</accession>
<dbReference type="InterPro" id="IPR036950">
    <property type="entry name" value="PBP_transglycosylase"/>
</dbReference>
<evidence type="ECO:0000256" key="6">
    <source>
        <dbReference type="ARBA" id="ARBA00022676"/>
    </source>
</evidence>
<dbReference type="RefSeq" id="WP_062470998.1">
    <property type="nucleotide sequence ID" value="NZ_BBYN01000024.1"/>
</dbReference>
<dbReference type="InterPro" id="IPR001460">
    <property type="entry name" value="PCN-bd_Tpept"/>
</dbReference>
<dbReference type="GO" id="GO:0009002">
    <property type="term" value="F:serine-type D-Ala-D-Ala carboxypeptidase activity"/>
    <property type="evidence" value="ECO:0007669"/>
    <property type="project" value="UniProtKB-EC"/>
</dbReference>
<dbReference type="Gene3D" id="3.40.710.10">
    <property type="entry name" value="DD-peptidase/beta-lactamase superfamily"/>
    <property type="match status" value="1"/>
</dbReference>
<dbReference type="GO" id="GO:0008658">
    <property type="term" value="F:penicillin binding"/>
    <property type="evidence" value="ECO:0007669"/>
    <property type="project" value="InterPro"/>
</dbReference>
<keyword evidence="3" id="KW-1003">Cell membrane</keyword>
<evidence type="ECO:0000256" key="7">
    <source>
        <dbReference type="ARBA" id="ARBA00022679"/>
    </source>
</evidence>
<dbReference type="InterPro" id="IPR050396">
    <property type="entry name" value="Glycosyltr_51/Transpeptidase"/>
</dbReference>
<comment type="similarity">
    <text evidence="1">In the C-terminal section; belongs to the transpeptidase family.</text>
</comment>
<dbReference type="GO" id="GO:0006508">
    <property type="term" value="P:proteolysis"/>
    <property type="evidence" value="ECO:0007669"/>
    <property type="project" value="UniProtKB-KW"/>
</dbReference>
<dbReference type="InterPro" id="IPR001264">
    <property type="entry name" value="Glyco_trans_51"/>
</dbReference>
<evidence type="ECO:0000256" key="16">
    <source>
        <dbReference type="ARBA" id="ARBA00034000"/>
    </source>
</evidence>
<dbReference type="Gene3D" id="1.10.3810.10">
    <property type="entry name" value="Biosynthetic peptidoglycan transglycosylase-like"/>
    <property type="match status" value="1"/>
</dbReference>
<evidence type="ECO:0000259" key="18">
    <source>
        <dbReference type="Pfam" id="PF00905"/>
    </source>
</evidence>
<dbReference type="Pfam" id="PF00912">
    <property type="entry name" value="Transgly"/>
    <property type="match status" value="1"/>
</dbReference>
<dbReference type="AlphaFoldDB" id="A0A1S6IMD3"/>
<keyword evidence="13" id="KW-0472">Membrane</keyword>
<evidence type="ECO:0000259" key="19">
    <source>
        <dbReference type="Pfam" id="PF00912"/>
    </source>
</evidence>
<dbReference type="SUPFAM" id="SSF53955">
    <property type="entry name" value="Lysozyme-like"/>
    <property type="match status" value="1"/>
</dbReference>
<feature type="domain" description="Penicillin-binding protein transpeptidase" evidence="18">
    <location>
        <begin position="347"/>
        <end position="614"/>
    </location>
</feature>
<comment type="catalytic activity">
    <reaction evidence="16">
        <text>Preferential cleavage: (Ac)2-L-Lys-D-Ala-|-D-Ala. Also transpeptidation of peptidyl-alanyl moieties that are N-acyl substituents of D-alanine.</text>
        <dbReference type="EC" id="3.4.16.4"/>
    </reaction>
</comment>
<dbReference type="NCBIfam" id="TIGR02074">
    <property type="entry name" value="PBP_1a_fam"/>
    <property type="match status" value="1"/>
</dbReference>
<dbReference type="GO" id="GO:0071555">
    <property type="term" value="P:cell wall organization"/>
    <property type="evidence" value="ECO:0007669"/>
    <property type="project" value="UniProtKB-KW"/>
</dbReference>
<keyword evidence="11" id="KW-0573">Peptidoglycan synthesis</keyword>
<keyword evidence="10" id="KW-0133">Cell shape</keyword>
<dbReference type="InterPro" id="IPR012338">
    <property type="entry name" value="Beta-lactam/transpept-like"/>
</dbReference>
<dbReference type="STRING" id="708126.BW727_100321"/>
<keyword evidence="21" id="KW-1185">Reference proteome</keyword>
<keyword evidence="8" id="KW-0812">Transmembrane</keyword>
<evidence type="ECO:0000256" key="17">
    <source>
        <dbReference type="ARBA" id="ARBA00049902"/>
    </source>
</evidence>
<dbReference type="PANTHER" id="PTHR32282">
    <property type="entry name" value="BINDING PROTEIN TRANSPEPTIDASE, PUTATIVE-RELATED"/>
    <property type="match status" value="1"/>
</dbReference>
<sequence>MNEKTKFKIKKWLSRQKVNLINFWRRYRINKLLILLSLILVFVTSSYLVYLAKVADVENLKAGLEQTTVVYDRYGEEAGELYSQKGTYISIDNISPNIQDAVVSTEDKRFYSHNGFDPIGIGRAAVGYVINRGAIVGGGSTLTQQLAKNAYLTLDQTLIRKAKELFLALEIETQYEKDEILGMYLNNAYFGNGVWGVEDASQKYFGESAADVSLAEGAVLAAMLKAPSNYNPIDDYQASIERRDLVLQLMADNGYVDQETANAAISEEIYLVDNFDGATQYNYPYYFDAVIDEAISLYGLEEEDLLNKGYEIYTGLDQDYQDEMDETYENAYFADAYDGTLLQSASVAIEPQTGDVLAIIGGRGEYTFRGFNRATQMRVPPASTIKPLSVYLPALENGYEIDSLIMDDDTLVYGSDGDYSVDNFNFVSEYTEIPMYQALAESKNTSAVYLLDKLGIDKGIRQLEEFGIKLGDAGKTYGNIALGAMDVVSPLQMASAYSTFANEGVMAESRFITKIVDATGAVIVDNTKVKSKRITSEQVANDMTSMMMGTYAPGGTGYGAGPYSDITIAGKTGTSETDNGLDRTKWMIAYTPDITIATWIGFDHTDEEHNLNETGSMFYDLFSAETTNLLSVSPQTAFTVPEIDSNGDTGGNETDWSDSIDGLKDGVNKFFDWATDLFR</sequence>
<dbReference type="Gene3D" id="6.20.370.110">
    <property type="match status" value="1"/>
</dbReference>
<dbReference type="GO" id="GO:0008955">
    <property type="term" value="F:peptidoglycan glycosyltransferase activity"/>
    <property type="evidence" value="ECO:0007669"/>
    <property type="project" value="UniProtKB-EC"/>
</dbReference>
<dbReference type="EMBL" id="CP019728">
    <property type="protein sequence ID" value="AQS52714.1"/>
    <property type="molecule type" value="Genomic_DNA"/>
</dbReference>
<gene>
    <name evidence="20" type="primary">pbpF</name>
    <name evidence="20" type="ORF">BW727_100321</name>
</gene>
<dbReference type="SUPFAM" id="SSF56601">
    <property type="entry name" value="beta-lactamase/transpeptidase-like"/>
    <property type="match status" value="1"/>
</dbReference>
<dbReference type="InterPro" id="IPR023346">
    <property type="entry name" value="Lysozyme-like_dom_sf"/>
</dbReference>
<reference evidence="20 21" key="1">
    <citation type="journal article" date="2014" name="Int. J. Syst. Evol. Microbiol.">
        <title>Jeotgalibaca dankookensis gen. nov., sp. nov., a member of the family Carnobacteriaceae, isolated from seujeot (Korean traditional food).</title>
        <authorList>
            <person name="Lee D.G."/>
            <person name="Trujillo M.E."/>
            <person name="Kang H."/>
            <person name="Ahn T.Y."/>
        </authorList>
    </citation>
    <scope>NUCLEOTIDE SEQUENCE [LARGE SCALE GENOMIC DNA]</scope>
    <source>
        <strain evidence="20 21">EX-07</strain>
    </source>
</reference>
<evidence type="ECO:0000256" key="9">
    <source>
        <dbReference type="ARBA" id="ARBA00022801"/>
    </source>
</evidence>
<keyword evidence="4" id="KW-0121">Carboxypeptidase</keyword>
<organism evidence="20 21">
    <name type="scientific">Jeotgalibaca dankookensis</name>
    <dbReference type="NCBI Taxonomy" id="708126"/>
    <lineage>
        <taxon>Bacteria</taxon>
        <taxon>Bacillati</taxon>
        <taxon>Bacillota</taxon>
        <taxon>Bacilli</taxon>
        <taxon>Lactobacillales</taxon>
        <taxon>Carnobacteriaceae</taxon>
        <taxon>Jeotgalibaca</taxon>
    </lineage>
</organism>
<dbReference type="GO" id="GO:0009252">
    <property type="term" value="P:peptidoglycan biosynthetic process"/>
    <property type="evidence" value="ECO:0007669"/>
    <property type="project" value="UniProtKB-KW"/>
</dbReference>
<keyword evidence="12" id="KW-1133">Transmembrane helix</keyword>
<keyword evidence="5" id="KW-0645">Protease</keyword>
<evidence type="ECO:0000256" key="13">
    <source>
        <dbReference type="ARBA" id="ARBA00023136"/>
    </source>
</evidence>
<keyword evidence="15" id="KW-0961">Cell wall biogenesis/degradation</keyword>
<evidence type="ECO:0000256" key="10">
    <source>
        <dbReference type="ARBA" id="ARBA00022960"/>
    </source>
</evidence>
<comment type="similarity">
    <text evidence="2">In the N-terminal section; belongs to the glycosyltransferase 51 family.</text>
</comment>
<evidence type="ECO:0000256" key="14">
    <source>
        <dbReference type="ARBA" id="ARBA00023268"/>
    </source>
</evidence>
<name>A0A1S6IMD3_9LACT</name>
<protein>
    <submittedName>
        <fullName evidence="20">Penicillin-binding protein 1F</fullName>
    </submittedName>
</protein>
<dbReference type="FunFam" id="1.10.3810.10:FF:000001">
    <property type="entry name" value="Penicillin-binding protein 1A"/>
    <property type="match status" value="1"/>
</dbReference>
<dbReference type="GO" id="GO:0008360">
    <property type="term" value="P:regulation of cell shape"/>
    <property type="evidence" value="ECO:0007669"/>
    <property type="project" value="UniProtKB-KW"/>
</dbReference>
<evidence type="ECO:0000256" key="3">
    <source>
        <dbReference type="ARBA" id="ARBA00022475"/>
    </source>
</evidence>
<keyword evidence="7" id="KW-0808">Transferase</keyword>
<keyword evidence="6" id="KW-0328">Glycosyltransferase</keyword>
<evidence type="ECO:0000313" key="21">
    <source>
        <dbReference type="Proteomes" id="UP000188993"/>
    </source>
</evidence>
<evidence type="ECO:0000256" key="8">
    <source>
        <dbReference type="ARBA" id="ARBA00022692"/>
    </source>
</evidence>
<evidence type="ECO:0000256" key="11">
    <source>
        <dbReference type="ARBA" id="ARBA00022984"/>
    </source>
</evidence>
<evidence type="ECO:0000256" key="4">
    <source>
        <dbReference type="ARBA" id="ARBA00022645"/>
    </source>
</evidence>
<proteinExistence type="inferred from homology"/>
<keyword evidence="9" id="KW-0378">Hydrolase</keyword>
<evidence type="ECO:0000256" key="15">
    <source>
        <dbReference type="ARBA" id="ARBA00023316"/>
    </source>
</evidence>
<dbReference type="KEGG" id="jda:BW727_100321"/>
<dbReference type="PANTHER" id="PTHR32282:SF32">
    <property type="entry name" value="PENICILLIN-BINDING PROTEIN 2A"/>
    <property type="match status" value="1"/>
</dbReference>
<evidence type="ECO:0000256" key="12">
    <source>
        <dbReference type="ARBA" id="ARBA00022989"/>
    </source>
</evidence>
<evidence type="ECO:0000313" key="20">
    <source>
        <dbReference type="EMBL" id="AQS52714.1"/>
    </source>
</evidence>
<evidence type="ECO:0000256" key="2">
    <source>
        <dbReference type="ARBA" id="ARBA00007739"/>
    </source>
</evidence>
<evidence type="ECO:0000256" key="5">
    <source>
        <dbReference type="ARBA" id="ARBA00022670"/>
    </source>
</evidence>
<dbReference type="Pfam" id="PF00905">
    <property type="entry name" value="Transpeptidase"/>
    <property type="match status" value="1"/>
</dbReference>
<dbReference type="Proteomes" id="UP000188993">
    <property type="component" value="Chromosome"/>
</dbReference>
<dbReference type="GO" id="GO:0030288">
    <property type="term" value="C:outer membrane-bounded periplasmic space"/>
    <property type="evidence" value="ECO:0007669"/>
    <property type="project" value="TreeGrafter"/>
</dbReference>